<dbReference type="GO" id="GO:0035435">
    <property type="term" value="P:phosphate ion transmembrane transport"/>
    <property type="evidence" value="ECO:0007669"/>
    <property type="project" value="InterPro"/>
</dbReference>
<evidence type="ECO:0000259" key="10">
    <source>
        <dbReference type="PROSITE" id="PS50928"/>
    </source>
</evidence>
<dbReference type="OrthoDB" id="11402at2157"/>
<feature type="transmembrane region" description="Helical" evidence="9">
    <location>
        <begin position="141"/>
        <end position="163"/>
    </location>
</feature>
<evidence type="ECO:0000256" key="7">
    <source>
        <dbReference type="ARBA" id="ARBA00022989"/>
    </source>
</evidence>
<keyword evidence="7 9" id="KW-1133">Transmembrane helix</keyword>
<dbReference type="GO" id="GO:0005886">
    <property type="term" value="C:plasma membrane"/>
    <property type="evidence" value="ECO:0007669"/>
    <property type="project" value="UniProtKB-SubCell"/>
</dbReference>
<protein>
    <recommendedName>
        <fullName evidence="9">Phosphate transport system permease protein PstA</fullName>
    </recommendedName>
</protein>
<gene>
    <name evidence="11" type="ORF">CF15_06695</name>
</gene>
<name>A0A0V8RWS3_PYROC</name>
<evidence type="ECO:0000313" key="11">
    <source>
        <dbReference type="EMBL" id="KSW12410.1"/>
    </source>
</evidence>
<dbReference type="InterPro" id="IPR035906">
    <property type="entry name" value="MetI-like_sf"/>
</dbReference>
<comment type="similarity">
    <text evidence="2 9">Belongs to the binding-protein-dependent transport system permease family. CysTW subfamily.</text>
</comment>
<dbReference type="InterPro" id="IPR051408">
    <property type="entry name" value="Phosphate_transprt_permease"/>
</dbReference>
<dbReference type="GO" id="GO:0005315">
    <property type="term" value="F:phosphate transmembrane transporter activity"/>
    <property type="evidence" value="ECO:0007669"/>
    <property type="project" value="InterPro"/>
</dbReference>
<feature type="transmembrane region" description="Helical" evidence="9">
    <location>
        <begin position="76"/>
        <end position="101"/>
    </location>
</feature>
<dbReference type="PANTHER" id="PTHR42922">
    <property type="entry name" value="PHOSPHATE TRANSPORT SYSTEM PERMEASE PROTEIN PSTA"/>
    <property type="match status" value="1"/>
</dbReference>
<evidence type="ECO:0000313" key="12">
    <source>
        <dbReference type="Proteomes" id="UP000053352"/>
    </source>
</evidence>
<dbReference type="Pfam" id="PF00528">
    <property type="entry name" value="BPD_transp_1"/>
    <property type="match status" value="1"/>
</dbReference>
<feature type="transmembrane region" description="Helical" evidence="9">
    <location>
        <begin position="261"/>
        <end position="284"/>
    </location>
</feature>
<feature type="domain" description="ABC transmembrane type-1" evidence="10">
    <location>
        <begin position="77"/>
        <end position="280"/>
    </location>
</feature>
<keyword evidence="6 9" id="KW-0812">Transmembrane</keyword>
<evidence type="ECO:0000256" key="9">
    <source>
        <dbReference type="RuleBase" id="RU363043"/>
    </source>
</evidence>
<dbReference type="PROSITE" id="PS50928">
    <property type="entry name" value="ABC_TM1"/>
    <property type="match status" value="1"/>
</dbReference>
<feature type="transmembrane region" description="Helical" evidence="9">
    <location>
        <begin position="113"/>
        <end position="135"/>
    </location>
</feature>
<dbReference type="SUPFAM" id="SSF161098">
    <property type="entry name" value="MetI-like"/>
    <property type="match status" value="1"/>
</dbReference>
<keyword evidence="8 9" id="KW-0472">Membrane</keyword>
<dbReference type="Gene3D" id="1.10.3720.10">
    <property type="entry name" value="MetI-like"/>
    <property type="match status" value="1"/>
</dbReference>
<keyword evidence="4 9" id="KW-1003">Cell membrane</keyword>
<dbReference type="EMBL" id="LNTB01000001">
    <property type="protein sequence ID" value="KSW12410.1"/>
    <property type="molecule type" value="Genomic_DNA"/>
</dbReference>
<organism evidence="11 12">
    <name type="scientific">Pyrodictium occultum</name>
    <dbReference type="NCBI Taxonomy" id="2309"/>
    <lineage>
        <taxon>Archaea</taxon>
        <taxon>Thermoproteota</taxon>
        <taxon>Thermoprotei</taxon>
        <taxon>Desulfurococcales</taxon>
        <taxon>Pyrodictiaceae</taxon>
        <taxon>Pyrodictium</taxon>
    </lineage>
</organism>
<dbReference type="STRING" id="2309.CF15_06695"/>
<evidence type="ECO:0000256" key="6">
    <source>
        <dbReference type="ARBA" id="ARBA00022692"/>
    </source>
</evidence>
<dbReference type="InterPro" id="IPR000515">
    <property type="entry name" value="MetI-like"/>
</dbReference>
<keyword evidence="3" id="KW-0813">Transport</keyword>
<evidence type="ECO:0000256" key="8">
    <source>
        <dbReference type="ARBA" id="ARBA00023136"/>
    </source>
</evidence>
<dbReference type="NCBIfam" id="TIGR00974">
    <property type="entry name" value="3a0107s02c"/>
    <property type="match status" value="1"/>
</dbReference>
<keyword evidence="12" id="KW-1185">Reference proteome</keyword>
<dbReference type="Proteomes" id="UP000053352">
    <property type="component" value="Unassembled WGS sequence"/>
</dbReference>
<dbReference type="RefSeq" id="WP_058371094.1">
    <property type="nucleotide sequence ID" value="NZ_LNTB01000001.1"/>
</dbReference>
<reference evidence="11 12" key="1">
    <citation type="submission" date="2015-11" db="EMBL/GenBank/DDBJ databases">
        <title>Genome sequence of Pyrodictium occultum PL-19, a marine hyperthermophilic archaeon isolated from Volcano, Italy.</title>
        <authorList>
            <person name="Utturkar S."/>
            <person name="Huber H."/>
            <person name="Leptihn S."/>
            <person name="Brown S."/>
            <person name="Stetter K.O."/>
            <person name="Podar M."/>
        </authorList>
    </citation>
    <scope>NUCLEOTIDE SEQUENCE [LARGE SCALE GENOMIC DNA]</scope>
    <source>
        <strain evidence="11 12">PL-19</strain>
    </source>
</reference>
<evidence type="ECO:0000256" key="3">
    <source>
        <dbReference type="ARBA" id="ARBA00022448"/>
    </source>
</evidence>
<evidence type="ECO:0000256" key="1">
    <source>
        <dbReference type="ARBA" id="ARBA00004651"/>
    </source>
</evidence>
<accession>A0A0V8RWS3</accession>
<evidence type="ECO:0000256" key="5">
    <source>
        <dbReference type="ARBA" id="ARBA00022592"/>
    </source>
</evidence>
<evidence type="ECO:0000256" key="4">
    <source>
        <dbReference type="ARBA" id="ARBA00022475"/>
    </source>
</evidence>
<proteinExistence type="inferred from homology"/>
<comment type="caution">
    <text evidence="11">The sequence shown here is derived from an EMBL/GenBank/DDBJ whole genome shotgun (WGS) entry which is preliminary data.</text>
</comment>
<feature type="transmembrane region" description="Helical" evidence="9">
    <location>
        <begin position="20"/>
        <end position="42"/>
    </location>
</feature>
<dbReference type="AlphaFoldDB" id="A0A0V8RWS3"/>
<comment type="subcellular location">
    <subcellularLocation>
        <location evidence="1 9">Cell membrane</location>
        <topology evidence="1 9">Multi-pass membrane protein</topology>
    </subcellularLocation>
</comment>
<keyword evidence="5" id="KW-0592">Phosphate transport</keyword>
<dbReference type="CDD" id="cd06261">
    <property type="entry name" value="TM_PBP2"/>
    <property type="match status" value="1"/>
</dbReference>
<dbReference type="PANTHER" id="PTHR42922:SF1">
    <property type="entry name" value="PHOSPHATE TRANSPORT SYSTEM PERMEASE PROTEIN PSTA"/>
    <property type="match status" value="1"/>
</dbReference>
<comment type="caution">
    <text evidence="9">Lacks conserved residue(s) required for the propagation of feature annotation.</text>
</comment>
<sequence length="289" mass="30514">MSREAPRIDAWRRAKNVLGLALIAALAAAAVAPLLHIVYTVAVNGYKAIARSGLWEFLTAPPRPQNPENPGGIGPVLLGSLVLVALSSLMGVAMALPAGVLVAEFRRAGISRLVLVLGLLLVEFPTILMGLYIYATLVEPLGTYSVLAGALALALVMMPYVIVHVSEALRGVPHELREAAFSLGLPRLKTVYRVILGIARRGILVGILVGLAKVAGETAPLLFTLGGTYGEPPSGLLKPGGAVPLLIYEFIQQPGDGYHELAWGASLVLLVIIFAIMIAARMLVKEVEL</sequence>
<dbReference type="InterPro" id="IPR005672">
    <property type="entry name" value="Phosphate_PstA"/>
</dbReference>
<evidence type="ECO:0000256" key="2">
    <source>
        <dbReference type="ARBA" id="ARBA00007069"/>
    </source>
</evidence>